<feature type="compositionally biased region" description="Polar residues" evidence="1">
    <location>
        <begin position="515"/>
        <end position="525"/>
    </location>
</feature>
<feature type="region of interest" description="Disordered" evidence="1">
    <location>
        <begin position="515"/>
        <end position="538"/>
    </location>
</feature>
<dbReference type="Proteomes" id="UP000250140">
    <property type="component" value="Unassembled WGS sequence"/>
</dbReference>
<proteinExistence type="predicted"/>
<dbReference type="OrthoDB" id="5400409at2759"/>
<organism evidence="2 3">
    <name type="scientific">Glonium stellatum</name>
    <dbReference type="NCBI Taxonomy" id="574774"/>
    <lineage>
        <taxon>Eukaryota</taxon>
        <taxon>Fungi</taxon>
        <taxon>Dikarya</taxon>
        <taxon>Ascomycota</taxon>
        <taxon>Pezizomycotina</taxon>
        <taxon>Dothideomycetes</taxon>
        <taxon>Pleosporomycetidae</taxon>
        <taxon>Gloniales</taxon>
        <taxon>Gloniaceae</taxon>
        <taxon>Glonium</taxon>
    </lineage>
</organism>
<gene>
    <name evidence="2" type="ORF">AOQ84DRAFT_386154</name>
</gene>
<sequence>MAGISVGDLVKASKLAWDIYNNGFAKENNATLQFTEFGSDIKDLAQNLKDITSVVSNASRQRQQSPNEDGLWELSSLVEIIGDYERTLTDCQGLLHENRQFSQNTNPAYNIQWNVLVQPRIDRLRSRLQFHNSKIGILIKPLELKLLTSIHDDLASRIDAVHQSVLTLHALVVPNIDEAVRQREQQETHTILVPEDISTQFLEAAGQSHPEIKSSHVFPLKAGADAFVFHFNKSTTTFTPGRFVNERTPSSLQYLNLLKSVWIMGRIKLSAELTEADADSYWPAYIHELEENLSLECQRFTARRPDQLIAPSLMSLQYPEHFRIWLVDELPALLSPLQENEILEKILRVPLPSSSNSVKRELTLFRADIDNLKLIEKATESTDHGIRTIDQKYDIDLRCIRLTPLYAMTRSESNSLNLMLNAGRKTTTITFLEPRHLFNFQHAITGYKVYENYDQPDVQITFVLSGSRDLKEDGRIQLWLPKSPQCHTTVNESTANTAPNASQFSIQAFRRTDSSNNASHTTFTGNNGGSSPELHNPSRIDLHRITSPMNSSMRAFLNIPNATRPMASPRPSRTAASFSSSGSASRSSVSTVSTGSGIGYVHSKPQKPMLVLFLKGKDQKGSLSIVTVQIDDETFVNFESCQCNKKKHSCLISAIERKKGDLLAQRYVADRDLSSWDIAAIGARRRQELPEAAWNKLKRISIKFKQVEDRERFGGYMCVCNPKMADELRQCVKARHRGIYGEVQFIGSQRLRNYHEDRNDRVKNTFTERSDGLM</sequence>
<feature type="compositionally biased region" description="Low complexity" evidence="1">
    <location>
        <begin position="569"/>
        <end position="589"/>
    </location>
</feature>
<dbReference type="EMBL" id="KV748881">
    <property type="protein sequence ID" value="OCL12417.1"/>
    <property type="molecule type" value="Genomic_DNA"/>
</dbReference>
<accession>A0A8E2F894</accession>
<keyword evidence="3" id="KW-1185">Reference proteome</keyword>
<protein>
    <submittedName>
        <fullName evidence="2">Uncharacterized protein</fullName>
    </submittedName>
</protein>
<evidence type="ECO:0000313" key="3">
    <source>
        <dbReference type="Proteomes" id="UP000250140"/>
    </source>
</evidence>
<feature type="region of interest" description="Disordered" evidence="1">
    <location>
        <begin position="562"/>
        <end position="589"/>
    </location>
</feature>
<reference evidence="2 3" key="1">
    <citation type="journal article" date="2016" name="Nat. Commun.">
        <title>Ectomycorrhizal ecology is imprinted in the genome of the dominant symbiotic fungus Cenococcum geophilum.</title>
        <authorList>
            <consortium name="DOE Joint Genome Institute"/>
            <person name="Peter M."/>
            <person name="Kohler A."/>
            <person name="Ohm R.A."/>
            <person name="Kuo A."/>
            <person name="Krutzmann J."/>
            <person name="Morin E."/>
            <person name="Arend M."/>
            <person name="Barry K.W."/>
            <person name="Binder M."/>
            <person name="Choi C."/>
            <person name="Clum A."/>
            <person name="Copeland A."/>
            <person name="Grisel N."/>
            <person name="Haridas S."/>
            <person name="Kipfer T."/>
            <person name="LaButti K."/>
            <person name="Lindquist E."/>
            <person name="Lipzen A."/>
            <person name="Maire R."/>
            <person name="Meier B."/>
            <person name="Mihaltcheva S."/>
            <person name="Molinier V."/>
            <person name="Murat C."/>
            <person name="Poggeler S."/>
            <person name="Quandt C.A."/>
            <person name="Sperisen C."/>
            <person name="Tritt A."/>
            <person name="Tisserant E."/>
            <person name="Crous P.W."/>
            <person name="Henrissat B."/>
            <person name="Nehls U."/>
            <person name="Egli S."/>
            <person name="Spatafora J.W."/>
            <person name="Grigoriev I.V."/>
            <person name="Martin F.M."/>
        </authorList>
    </citation>
    <scope>NUCLEOTIDE SEQUENCE [LARGE SCALE GENOMIC DNA]</scope>
    <source>
        <strain evidence="2 3">CBS 207.34</strain>
    </source>
</reference>
<evidence type="ECO:0000256" key="1">
    <source>
        <dbReference type="SAM" id="MobiDB-lite"/>
    </source>
</evidence>
<dbReference type="AlphaFoldDB" id="A0A8E2F894"/>
<name>A0A8E2F894_9PEZI</name>
<evidence type="ECO:0000313" key="2">
    <source>
        <dbReference type="EMBL" id="OCL12417.1"/>
    </source>
</evidence>